<keyword evidence="2" id="KW-0489">Methyltransferase</keyword>
<dbReference type="Gene3D" id="3.40.50.150">
    <property type="entry name" value="Vaccinia Virus protein VP39"/>
    <property type="match status" value="1"/>
</dbReference>
<evidence type="ECO:0000256" key="3">
    <source>
        <dbReference type="ARBA" id="ARBA00022679"/>
    </source>
</evidence>
<dbReference type="InterPro" id="IPR051419">
    <property type="entry name" value="Lys/N-term_MeTrsfase_sf"/>
</dbReference>
<protein>
    <recommendedName>
        <fullName evidence="4">Methyltransferase domain-containing protein</fullName>
    </recommendedName>
</protein>
<evidence type="ECO:0000256" key="2">
    <source>
        <dbReference type="ARBA" id="ARBA00022603"/>
    </source>
</evidence>
<accession>A0A3M6T8G9</accession>
<keyword evidence="6" id="KW-1185">Reference proteome</keyword>
<evidence type="ECO:0000313" key="6">
    <source>
        <dbReference type="Proteomes" id="UP000275408"/>
    </source>
</evidence>
<name>A0A3M6T8G9_POCDA</name>
<comment type="similarity">
    <text evidence="1">Belongs to the methyltransferase superfamily.</text>
</comment>
<dbReference type="SUPFAM" id="SSF53335">
    <property type="entry name" value="S-adenosyl-L-methionine-dependent methyltransferases"/>
    <property type="match status" value="1"/>
</dbReference>
<dbReference type="OrthoDB" id="411785at2759"/>
<proteinExistence type="inferred from homology"/>
<dbReference type="CDD" id="cd02440">
    <property type="entry name" value="AdoMet_MTases"/>
    <property type="match status" value="1"/>
</dbReference>
<dbReference type="GO" id="GO:0008168">
    <property type="term" value="F:methyltransferase activity"/>
    <property type="evidence" value="ECO:0007669"/>
    <property type="project" value="UniProtKB-KW"/>
</dbReference>
<dbReference type="EMBL" id="RCHS01004096">
    <property type="protein sequence ID" value="RMX37574.1"/>
    <property type="molecule type" value="Genomic_DNA"/>
</dbReference>
<dbReference type="PANTHER" id="PTHR12176">
    <property type="entry name" value="SAM-DEPENDENT METHYLTRANSFERASE SUPERFAMILY PROTEIN"/>
    <property type="match status" value="1"/>
</dbReference>
<dbReference type="PANTHER" id="PTHR12176:SF83">
    <property type="entry name" value="CITRATE SYNTHASE-LYSINE N-METHYLTRANSFERASE CSKMT, MITOCHONDRIAL"/>
    <property type="match status" value="1"/>
</dbReference>
<evidence type="ECO:0000313" key="5">
    <source>
        <dbReference type="EMBL" id="RMX37574.1"/>
    </source>
</evidence>
<dbReference type="Proteomes" id="UP000275408">
    <property type="component" value="Unassembled WGS sequence"/>
</dbReference>
<comment type="caution">
    <text evidence="5">The sequence shown here is derived from an EMBL/GenBank/DDBJ whole genome shotgun (WGS) entry which is preliminary data.</text>
</comment>
<dbReference type="InterPro" id="IPR025714">
    <property type="entry name" value="Methyltranfer_dom"/>
</dbReference>
<gene>
    <name evidence="5" type="ORF">pdam_00016609</name>
</gene>
<organism evidence="5 6">
    <name type="scientific">Pocillopora damicornis</name>
    <name type="common">Cauliflower coral</name>
    <name type="synonym">Millepora damicornis</name>
    <dbReference type="NCBI Taxonomy" id="46731"/>
    <lineage>
        <taxon>Eukaryota</taxon>
        <taxon>Metazoa</taxon>
        <taxon>Cnidaria</taxon>
        <taxon>Anthozoa</taxon>
        <taxon>Hexacorallia</taxon>
        <taxon>Scleractinia</taxon>
        <taxon>Astrocoeniina</taxon>
        <taxon>Pocilloporidae</taxon>
        <taxon>Pocillopora</taxon>
    </lineage>
</organism>
<evidence type="ECO:0000259" key="4">
    <source>
        <dbReference type="Pfam" id="PF13847"/>
    </source>
</evidence>
<feature type="domain" description="Methyltransferase" evidence="4">
    <location>
        <begin position="83"/>
        <end position="209"/>
    </location>
</feature>
<keyword evidence="3" id="KW-0808">Transferase</keyword>
<dbReference type="AlphaFoldDB" id="A0A3M6T8G9"/>
<dbReference type="STRING" id="46731.A0A3M6T8G9"/>
<reference evidence="5 6" key="1">
    <citation type="journal article" date="2018" name="Sci. Rep.">
        <title>Comparative analysis of the Pocillopora damicornis genome highlights role of immune system in coral evolution.</title>
        <authorList>
            <person name="Cunning R."/>
            <person name="Bay R.A."/>
            <person name="Gillette P."/>
            <person name="Baker A.C."/>
            <person name="Traylor-Knowles N."/>
        </authorList>
    </citation>
    <scope>NUCLEOTIDE SEQUENCE [LARGE SCALE GENOMIC DNA]</scope>
    <source>
        <strain evidence="5">RSMAS</strain>
        <tissue evidence="5">Whole animal</tissue>
    </source>
</reference>
<evidence type="ECO:0000256" key="1">
    <source>
        <dbReference type="ARBA" id="ARBA00008361"/>
    </source>
</evidence>
<dbReference type="InterPro" id="IPR029063">
    <property type="entry name" value="SAM-dependent_MTases_sf"/>
</dbReference>
<dbReference type="Pfam" id="PF13847">
    <property type="entry name" value="Methyltransf_31"/>
    <property type="match status" value="1"/>
</dbReference>
<sequence length="273" mass="31168">MSLLAHWRRFFVSGTRTKIDLNDMEKAGLFALRCFGDMSDQSYWNNFYASRQGNKHFDWFVRFEDSVEVLKPYLPPVSHSFVTRILEIGCGTSDFSLKLFEHLNRDCRIDCIDFSHEAIKTLRKIVEERGLVAKEIVETEGKLESSLDLTGLAYHQADAKNMPFADETFSLALDKGTSDAVLKGPKGEGAFAEVLRECLRVLKPCGKLIQFSDEPSELRLDALEKFKNDLAQSHSTALNSLTLRLSWRELDTRSSFQHYLYVVHKKGVGMDKI</sequence>
<dbReference type="GO" id="GO:0032259">
    <property type="term" value="P:methylation"/>
    <property type="evidence" value="ECO:0007669"/>
    <property type="project" value="UniProtKB-KW"/>
</dbReference>